<evidence type="ECO:0000313" key="2">
    <source>
        <dbReference type="EMBL" id="CAK0910301.1"/>
    </source>
</evidence>
<proteinExistence type="predicted"/>
<feature type="compositionally biased region" description="Basic and acidic residues" evidence="1">
    <location>
        <begin position="297"/>
        <end position="319"/>
    </location>
</feature>
<dbReference type="Proteomes" id="UP001189429">
    <property type="component" value="Unassembled WGS sequence"/>
</dbReference>
<dbReference type="EMBL" id="CAUYUJ010022370">
    <property type="protein sequence ID" value="CAK0910301.1"/>
    <property type="molecule type" value="Genomic_DNA"/>
</dbReference>
<reference evidence="2" key="1">
    <citation type="submission" date="2023-10" db="EMBL/GenBank/DDBJ databases">
        <authorList>
            <person name="Chen Y."/>
            <person name="Shah S."/>
            <person name="Dougan E. K."/>
            <person name="Thang M."/>
            <person name="Chan C."/>
        </authorList>
    </citation>
    <scope>NUCLEOTIDE SEQUENCE [LARGE SCALE GENOMIC DNA]</scope>
</reference>
<feature type="region of interest" description="Disordered" evidence="1">
    <location>
        <begin position="297"/>
        <end position="337"/>
    </location>
</feature>
<comment type="caution">
    <text evidence="2">The sequence shown here is derived from an EMBL/GenBank/DDBJ whole genome shotgun (WGS) entry which is preliminary data.</text>
</comment>
<protein>
    <submittedName>
        <fullName evidence="2">Uncharacterized protein</fullName>
    </submittedName>
</protein>
<gene>
    <name evidence="2" type="ORF">PCOR1329_LOCUS84516</name>
</gene>
<accession>A0ABN9YC16</accession>
<sequence length="337" mass="35278">NVETEAAANKGGTAGGTDWMQELKLASTVLGNDKAANVGFLLRLADKQFKCFEEWFPEHESKCLRVLLRGTKYKDVEAKVVSKACGQTVDADAVEAVASPVVRNVVVAWGKVNEWLGPACSKEAAAFVAEVFLDVIHVSLGACPRGARAEGDVDIATKAQQHKSLWEVVNTPVLQAAIKAFGDEKMQAEAKALLALKGAGEPAPAVQQEPAAGATQKPAAGATEKPGAAPAPAPAAAAAAAAAAASAAGQIIPGATVIIAKCTKKPHHYLDMKAKVKSVASNGKDVRVVMLEGEKKDTVTSRKMDDLRYHAEDEVKKPEAPPMDPATVFGEEVPPFD</sequence>
<keyword evidence="3" id="KW-1185">Reference proteome</keyword>
<feature type="region of interest" description="Disordered" evidence="1">
    <location>
        <begin position="204"/>
        <end position="231"/>
    </location>
</feature>
<name>A0ABN9YC16_9DINO</name>
<feature type="non-terminal residue" evidence="2">
    <location>
        <position position="1"/>
    </location>
</feature>
<evidence type="ECO:0000313" key="3">
    <source>
        <dbReference type="Proteomes" id="UP001189429"/>
    </source>
</evidence>
<evidence type="ECO:0000256" key="1">
    <source>
        <dbReference type="SAM" id="MobiDB-lite"/>
    </source>
</evidence>
<organism evidence="2 3">
    <name type="scientific">Prorocentrum cordatum</name>
    <dbReference type="NCBI Taxonomy" id="2364126"/>
    <lineage>
        <taxon>Eukaryota</taxon>
        <taxon>Sar</taxon>
        <taxon>Alveolata</taxon>
        <taxon>Dinophyceae</taxon>
        <taxon>Prorocentrales</taxon>
        <taxon>Prorocentraceae</taxon>
        <taxon>Prorocentrum</taxon>
    </lineage>
</organism>